<keyword evidence="8" id="KW-0378">Hydrolase</keyword>
<dbReference type="EMBL" id="LCBF01000039">
    <property type="protein sequence ID" value="KKS05876.1"/>
    <property type="molecule type" value="Genomic_DNA"/>
</dbReference>
<evidence type="ECO:0000256" key="3">
    <source>
        <dbReference type="ARBA" id="ARBA00009409"/>
    </source>
</evidence>
<evidence type="ECO:0000256" key="13">
    <source>
        <dbReference type="ARBA" id="ARBA00023268"/>
    </source>
</evidence>
<dbReference type="SUPFAM" id="SSF46946">
    <property type="entry name" value="S13-like H2TH domain"/>
    <property type="match status" value="1"/>
</dbReference>
<comment type="similarity">
    <text evidence="3">Belongs to the FPG family.</text>
</comment>
<dbReference type="Gene3D" id="1.10.8.50">
    <property type="match status" value="1"/>
</dbReference>
<dbReference type="InterPro" id="IPR015887">
    <property type="entry name" value="DNA_glyclase_Znf_dom_DNA_BS"/>
</dbReference>
<keyword evidence="9" id="KW-0862">Zinc</keyword>
<evidence type="ECO:0000256" key="6">
    <source>
        <dbReference type="ARBA" id="ARBA00022763"/>
    </source>
</evidence>
<dbReference type="NCBIfam" id="TIGR00577">
    <property type="entry name" value="fpg"/>
    <property type="match status" value="1"/>
</dbReference>
<evidence type="ECO:0000256" key="10">
    <source>
        <dbReference type="ARBA" id="ARBA00023125"/>
    </source>
</evidence>
<dbReference type="InterPro" id="IPR020629">
    <property type="entry name" value="FPG_Glyclase"/>
</dbReference>
<evidence type="ECO:0000313" key="20">
    <source>
        <dbReference type="Proteomes" id="UP000034544"/>
    </source>
</evidence>
<dbReference type="InterPro" id="IPR010663">
    <property type="entry name" value="Znf_FPG/IleRS"/>
</dbReference>
<dbReference type="NCBIfam" id="NF002211">
    <property type="entry name" value="PRK01103.1"/>
    <property type="match status" value="1"/>
</dbReference>
<keyword evidence="10" id="KW-0238">DNA-binding</keyword>
<dbReference type="Gene3D" id="3.20.190.10">
    <property type="entry name" value="MutM-like, N-terminal"/>
    <property type="match status" value="1"/>
</dbReference>
<evidence type="ECO:0000256" key="15">
    <source>
        <dbReference type="ARBA" id="ARBA00044632"/>
    </source>
</evidence>
<keyword evidence="6" id="KW-0227">DNA damage</keyword>
<comment type="catalytic activity">
    <reaction evidence="1">
        <text>Hydrolysis of DNA containing ring-opened 7-methylguanine residues, releasing 2,6-diamino-4-hydroxy-5-(N-methyl)formamidopyrimidine.</text>
        <dbReference type="EC" id="3.2.2.23"/>
    </reaction>
</comment>
<reference evidence="19 20" key="1">
    <citation type="journal article" date="2015" name="Nature">
        <title>rRNA introns, odd ribosomes, and small enigmatic genomes across a large radiation of phyla.</title>
        <authorList>
            <person name="Brown C.T."/>
            <person name="Hug L.A."/>
            <person name="Thomas B.C."/>
            <person name="Sharon I."/>
            <person name="Castelle C.J."/>
            <person name="Singh A."/>
            <person name="Wilkins M.J."/>
            <person name="Williams K.H."/>
            <person name="Banfield J.F."/>
        </authorList>
    </citation>
    <scope>NUCLEOTIDE SEQUENCE [LARGE SCALE GENOMIC DNA]</scope>
</reference>
<proteinExistence type="inferred from homology"/>
<name>A0A0G0Y8P4_UNCKA</name>
<accession>A0A0G0Y8P4</accession>
<dbReference type="Pfam" id="PF06831">
    <property type="entry name" value="H2TH"/>
    <property type="match status" value="1"/>
</dbReference>
<feature type="domain" description="Formamidopyrimidine-DNA glycosylase catalytic" evidence="18">
    <location>
        <begin position="2"/>
        <end position="114"/>
    </location>
</feature>
<evidence type="ECO:0000256" key="9">
    <source>
        <dbReference type="ARBA" id="ARBA00022833"/>
    </source>
</evidence>
<evidence type="ECO:0000256" key="16">
    <source>
        <dbReference type="PROSITE-ProRule" id="PRU00391"/>
    </source>
</evidence>
<sequence>MPELPETQIIAAQLNKNLTGKIISQVQVSRDYKALPSTEIFIKAVTGKEIRSVRRVAKNILVELDNGTYMLFHLAMTGRLLLWNDKIGSEKWVKVILHFDNGVKLTFSDMRMFGKAAVLSPKQVGELEARYGPEPLDKNTTPQQLFDNLRAKRTNIKNALLNQEVISGIGNIYATDALFLAKINPLTKTNEITSENATRLLDAIRSVLEEGIKLGGSTLGDKMYVDPSGKEGTYQEHFKIYSKEKCPVCGGKVSFIKISGRGTYFCPDCQPLISK</sequence>
<evidence type="ECO:0000256" key="7">
    <source>
        <dbReference type="ARBA" id="ARBA00022771"/>
    </source>
</evidence>
<dbReference type="Pfam" id="PF06827">
    <property type="entry name" value="zf-FPG_IleRS"/>
    <property type="match status" value="1"/>
</dbReference>
<evidence type="ECO:0000256" key="1">
    <source>
        <dbReference type="ARBA" id="ARBA00001668"/>
    </source>
</evidence>
<dbReference type="PANTHER" id="PTHR22993:SF9">
    <property type="entry name" value="FORMAMIDOPYRIMIDINE-DNA GLYCOSYLASE"/>
    <property type="match status" value="1"/>
</dbReference>
<dbReference type="GO" id="GO:0006284">
    <property type="term" value="P:base-excision repair"/>
    <property type="evidence" value="ECO:0007669"/>
    <property type="project" value="InterPro"/>
</dbReference>
<evidence type="ECO:0000256" key="14">
    <source>
        <dbReference type="ARBA" id="ARBA00023295"/>
    </source>
</evidence>
<evidence type="ECO:0000256" key="11">
    <source>
        <dbReference type="ARBA" id="ARBA00023204"/>
    </source>
</evidence>
<comment type="cofactor">
    <cofactor evidence="2">
        <name>Zn(2+)</name>
        <dbReference type="ChEBI" id="CHEBI:29105"/>
    </cofactor>
</comment>
<organism evidence="19 20">
    <name type="scientific">candidate division WWE3 bacterium GW2011_GWE1_41_27</name>
    <dbReference type="NCBI Taxonomy" id="1619131"/>
    <lineage>
        <taxon>Bacteria</taxon>
        <taxon>Katanobacteria</taxon>
    </lineage>
</organism>
<dbReference type="FunFam" id="1.10.8.50:FF:000003">
    <property type="entry name" value="Formamidopyrimidine-DNA glycosylase"/>
    <property type="match status" value="1"/>
</dbReference>
<dbReference type="Proteomes" id="UP000034544">
    <property type="component" value="Unassembled WGS sequence"/>
</dbReference>
<keyword evidence="11" id="KW-0234">DNA repair</keyword>
<comment type="subunit">
    <text evidence="4">Monomer.</text>
</comment>
<gene>
    <name evidence="19" type="ORF">UU59_C0039G0002</name>
</gene>
<dbReference type="CDD" id="cd08966">
    <property type="entry name" value="EcFpg-like_N"/>
    <property type="match status" value="1"/>
</dbReference>
<comment type="caution">
    <text evidence="19">The sequence shown here is derived from an EMBL/GenBank/DDBJ whole genome shotgun (WGS) entry which is preliminary data.</text>
</comment>
<dbReference type="GO" id="GO:0003684">
    <property type="term" value="F:damaged DNA binding"/>
    <property type="evidence" value="ECO:0007669"/>
    <property type="project" value="InterPro"/>
</dbReference>
<dbReference type="SMART" id="SM00898">
    <property type="entry name" value="Fapy_DNA_glyco"/>
    <property type="match status" value="1"/>
</dbReference>
<dbReference type="InterPro" id="IPR015886">
    <property type="entry name" value="H2TH_FPG"/>
</dbReference>
<keyword evidence="14" id="KW-0326">Glycosidase</keyword>
<dbReference type="InterPro" id="IPR012319">
    <property type="entry name" value="FPG_cat"/>
</dbReference>
<dbReference type="SUPFAM" id="SSF81624">
    <property type="entry name" value="N-terminal domain of MutM-like DNA repair proteins"/>
    <property type="match status" value="1"/>
</dbReference>
<dbReference type="Pfam" id="PF01149">
    <property type="entry name" value="Fapy_DNA_glyco"/>
    <property type="match status" value="1"/>
</dbReference>
<evidence type="ECO:0000259" key="17">
    <source>
        <dbReference type="PROSITE" id="PS51066"/>
    </source>
</evidence>
<dbReference type="SMART" id="SM01232">
    <property type="entry name" value="H2TH"/>
    <property type="match status" value="1"/>
</dbReference>
<keyword evidence="7 16" id="KW-0863">Zinc-finger</keyword>
<comment type="catalytic activity">
    <reaction evidence="15">
        <text>2'-deoxyribonucleotide-(2'-deoxyribose 5'-phosphate)-2'-deoxyribonucleotide-DNA = a 3'-end 2'-deoxyribonucleotide-(2,3-dehydro-2,3-deoxyribose 5'-phosphate)-DNA + a 5'-end 5'-phospho-2'-deoxyribonucleoside-DNA + H(+)</text>
        <dbReference type="Rhea" id="RHEA:66592"/>
        <dbReference type="Rhea" id="RHEA-COMP:13180"/>
        <dbReference type="Rhea" id="RHEA-COMP:16897"/>
        <dbReference type="Rhea" id="RHEA-COMP:17067"/>
        <dbReference type="ChEBI" id="CHEBI:15378"/>
        <dbReference type="ChEBI" id="CHEBI:136412"/>
        <dbReference type="ChEBI" id="CHEBI:157695"/>
        <dbReference type="ChEBI" id="CHEBI:167181"/>
        <dbReference type="EC" id="4.2.99.18"/>
    </reaction>
</comment>
<evidence type="ECO:0000256" key="8">
    <source>
        <dbReference type="ARBA" id="ARBA00022801"/>
    </source>
</evidence>
<dbReference type="InterPro" id="IPR010979">
    <property type="entry name" value="Ribosomal_uS13-like_H2TH"/>
</dbReference>
<evidence type="ECO:0000259" key="18">
    <source>
        <dbReference type="PROSITE" id="PS51068"/>
    </source>
</evidence>
<keyword evidence="13" id="KW-0511">Multifunctional enzyme</keyword>
<keyword evidence="5" id="KW-0479">Metal-binding</keyword>
<dbReference type="GO" id="GO:0008270">
    <property type="term" value="F:zinc ion binding"/>
    <property type="evidence" value="ECO:0007669"/>
    <property type="project" value="UniProtKB-KW"/>
</dbReference>
<dbReference type="GO" id="GO:0034039">
    <property type="term" value="F:8-oxo-7,8-dihydroguanine DNA N-glycosylase activity"/>
    <property type="evidence" value="ECO:0007669"/>
    <property type="project" value="TreeGrafter"/>
</dbReference>
<evidence type="ECO:0000256" key="5">
    <source>
        <dbReference type="ARBA" id="ARBA00022723"/>
    </source>
</evidence>
<dbReference type="PROSITE" id="PS01242">
    <property type="entry name" value="ZF_FPG_1"/>
    <property type="match status" value="1"/>
</dbReference>
<dbReference type="AlphaFoldDB" id="A0A0G0Y8P4"/>
<keyword evidence="12" id="KW-0456">Lyase</keyword>
<dbReference type="InterPro" id="IPR000214">
    <property type="entry name" value="Znf_DNA_glyclase/AP_lyase"/>
</dbReference>
<evidence type="ECO:0000256" key="4">
    <source>
        <dbReference type="ARBA" id="ARBA00011245"/>
    </source>
</evidence>
<feature type="domain" description="FPG-type" evidence="17">
    <location>
        <begin position="239"/>
        <end position="271"/>
    </location>
</feature>
<dbReference type="GO" id="GO:0140078">
    <property type="term" value="F:class I DNA-(apurinic or apyrimidinic site) endonuclease activity"/>
    <property type="evidence" value="ECO:0007669"/>
    <property type="project" value="UniProtKB-EC"/>
</dbReference>
<evidence type="ECO:0000313" key="19">
    <source>
        <dbReference type="EMBL" id="KKS05876.1"/>
    </source>
</evidence>
<protein>
    <submittedName>
        <fullName evidence="19">Formamidopyrimidine-DNA glycosylase (Fapy-DNA glycosylase)</fullName>
    </submittedName>
</protein>
<evidence type="ECO:0000256" key="12">
    <source>
        <dbReference type="ARBA" id="ARBA00023239"/>
    </source>
</evidence>
<evidence type="ECO:0000256" key="2">
    <source>
        <dbReference type="ARBA" id="ARBA00001947"/>
    </source>
</evidence>
<dbReference type="SUPFAM" id="SSF57716">
    <property type="entry name" value="Glucocorticoid receptor-like (DNA-binding domain)"/>
    <property type="match status" value="1"/>
</dbReference>
<dbReference type="PROSITE" id="PS51066">
    <property type="entry name" value="ZF_FPG_2"/>
    <property type="match status" value="1"/>
</dbReference>
<dbReference type="InterPro" id="IPR035937">
    <property type="entry name" value="FPG_N"/>
</dbReference>
<dbReference type="PANTHER" id="PTHR22993">
    <property type="entry name" value="FORMAMIDOPYRIMIDINE-DNA GLYCOSYLASE"/>
    <property type="match status" value="1"/>
</dbReference>
<dbReference type="PROSITE" id="PS51068">
    <property type="entry name" value="FPG_CAT"/>
    <property type="match status" value="1"/>
</dbReference>